<evidence type="ECO:0000256" key="2">
    <source>
        <dbReference type="ARBA" id="ARBA00022842"/>
    </source>
</evidence>
<dbReference type="PANTHER" id="PTHR11081:SF9">
    <property type="entry name" value="FLAP ENDONUCLEASE 1"/>
    <property type="match status" value="1"/>
</dbReference>
<dbReference type="EMBL" id="JAQQAF010000008">
    <property type="protein sequence ID" value="KAJ8467134.1"/>
    <property type="molecule type" value="Genomic_DNA"/>
</dbReference>
<dbReference type="InterPro" id="IPR029060">
    <property type="entry name" value="PIN-like_dom_sf"/>
</dbReference>
<name>A0AAV8Q7M8_ENSVE</name>
<dbReference type="GO" id="GO:0017108">
    <property type="term" value="F:5'-flap endonuclease activity"/>
    <property type="evidence" value="ECO:0007669"/>
    <property type="project" value="TreeGrafter"/>
</dbReference>
<dbReference type="AlphaFoldDB" id="A0AAV8Q7M8"/>
<evidence type="ECO:0000256" key="1">
    <source>
        <dbReference type="ARBA" id="ARBA00022723"/>
    </source>
</evidence>
<organism evidence="4 5">
    <name type="scientific">Ensete ventricosum</name>
    <name type="common">Abyssinian banana</name>
    <name type="synonym">Musa ensete</name>
    <dbReference type="NCBI Taxonomy" id="4639"/>
    <lineage>
        <taxon>Eukaryota</taxon>
        <taxon>Viridiplantae</taxon>
        <taxon>Streptophyta</taxon>
        <taxon>Embryophyta</taxon>
        <taxon>Tracheophyta</taxon>
        <taxon>Spermatophyta</taxon>
        <taxon>Magnoliopsida</taxon>
        <taxon>Liliopsida</taxon>
        <taxon>Zingiberales</taxon>
        <taxon>Musaceae</taxon>
        <taxon>Ensete</taxon>
    </lineage>
</organism>
<keyword evidence="2" id="KW-0460">Magnesium</keyword>
<comment type="caution">
    <text evidence="4">The sequence shown here is derived from an EMBL/GenBank/DDBJ whole genome shotgun (WGS) entry which is preliminary data.</text>
</comment>
<dbReference type="Gene3D" id="3.40.50.1010">
    <property type="entry name" value="5'-nuclease"/>
    <property type="match status" value="1"/>
</dbReference>
<dbReference type="Proteomes" id="UP001222027">
    <property type="component" value="Unassembled WGS sequence"/>
</dbReference>
<dbReference type="Pfam" id="PF00752">
    <property type="entry name" value="XPG_N"/>
    <property type="match status" value="1"/>
</dbReference>
<evidence type="ECO:0000313" key="4">
    <source>
        <dbReference type="EMBL" id="KAJ8467134.1"/>
    </source>
</evidence>
<dbReference type="PRINTS" id="PR00853">
    <property type="entry name" value="XPGRADSUPER"/>
</dbReference>
<sequence>MGIKLLADNAPMAMKEQKFEIYFGQKIVINASMSIYQFLIVVGRNDMKTITIEAGVMFKRTIRLLEAGIKPVHVFDGQPPEFEETRICQKLLKERRCYQGSECSIRVKCLSTIWNASEADIGGQTSLKLIHQHGHKENILENINKDSCKNYHTQGICCDKAYASGFFF</sequence>
<feature type="domain" description="XPG N-terminal" evidence="3">
    <location>
        <begin position="1"/>
        <end position="96"/>
    </location>
</feature>
<dbReference type="InterPro" id="IPR006085">
    <property type="entry name" value="XPG_DNA_repair_N"/>
</dbReference>
<dbReference type="GO" id="GO:0046872">
    <property type="term" value="F:metal ion binding"/>
    <property type="evidence" value="ECO:0007669"/>
    <property type="project" value="UniProtKB-KW"/>
</dbReference>
<dbReference type="SUPFAM" id="SSF88723">
    <property type="entry name" value="PIN domain-like"/>
    <property type="match status" value="1"/>
</dbReference>
<reference evidence="4 5" key="1">
    <citation type="submission" date="2022-12" db="EMBL/GenBank/DDBJ databases">
        <title>Chromosome-scale assembly of the Ensete ventricosum genome.</title>
        <authorList>
            <person name="Dussert Y."/>
            <person name="Stocks J."/>
            <person name="Wendawek A."/>
            <person name="Woldeyes F."/>
            <person name="Nichols R.A."/>
            <person name="Borrell J.S."/>
        </authorList>
    </citation>
    <scope>NUCLEOTIDE SEQUENCE [LARGE SCALE GENOMIC DNA]</scope>
    <source>
        <strain evidence="5">cv. Maze</strain>
        <tissue evidence="4">Seeds</tissue>
    </source>
</reference>
<accession>A0AAV8Q7M8</accession>
<proteinExistence type="predicted"/>
<gene>
    <name evidence="4" type="ORF">OPV22_029686</name>
</gene>
<keyword evidence="5" id="KW-1185">Reference proteome</keyword>
<dbReference type="PANTHER" id="PTHR11081">
    <property type="entry name" value="FLAP ENDONUCLEASE FAMILY MEMBER"/>
    <property type="match status" value="1"/>
</dbReference>
<dbReference type="SMART" id="SM00485">
    <property type="entry name" value="XPGN"/>
    <property type="match status" value="1"/>
</dbReference>
<evidence type="ECO:0000313" key="5">
    <source>
        <dbReference type="Proteomes" id="UP001222027"/>
    </source>
</evidence>
<protein>
    <recommendedName>
        <fullName evidence="3">XPG N-terminal domain-containing protein</fullName>
    </recommendedName>
</protein>
<evidence type="ECO:0000259" key="3">
    <source>
        <dbReference type="SMART" id="SM00485"/>
    </source>
</evidence>
<dbReference type="GO" id="GO:0008409">
    <property type="term" value="F:5'-3' exonuclease activity"/>
    <property type="evidence" value="ECO:0007669"/>
    <property type="project" value="TreeGrafter"/>
</dbReference>
<dbReference type="InterPro" id="IPR006084">
    <property type="entry name" value="XPG/Rad2"/>
</dbReference>
<keyword evidence="1" id="KW-0479">Metal-binding</keyword>